<protein>
    <submittedName>
        <fullName evidence="1">Uncharacterized protein</fullName>
    </submittedName>
</protein>
<evidence type="ECO:0000313" key="1">
    <source>
        <dbReference type="EMBL" id="JAH39458.1"/>
    </source>
</evidence>
<name>A0A0E9SG33_ANGAN</name>
<reference evidence="1" key="1">
    <citation type="submission" date="2014-11" db="EMBL/GenBank/DDBJ databases">
        <authorList>
            <person name="Amaro Gonzalez C."/>
        </authorList>
    </citation>
    <scope>NUCLEOTIDE SEQUENCE</scope>
</reference>
<dbReference type="AlphaFoldDB" id="A0A0E9SG33"/>
<dbReference type="EMBL" id="GBXM01069119">
    <property type="protein sequence ID" value="JAH39458.1"/>
    <property type="molecule type" value="Transcribed_RNA"/>
</dbReference>
<proteinExistence type="predicted"/>
<organism evidence="1">
    <name type="scientific">Anguilla anguilla</name>
    <name type="common">European freshwater eel</name>
    <name type="synonym">Muraena anguilla</name>
    <dbReference type="NCBI Taxonomy" id="7936"/>
    <lineage>
        <taxon>Eukaryota</taxon>
        <taxon>Metazoa</taxon>
        <taxon>Chordata</taxon>
        <taxon>Craniata</taxon>
        <taxon>Vertebrata</taxon>
        <taxon>Euteleostomi</taxon>
        <taxon>Actinopterygii</taxon>
        <taxon>Neopterygii</taxon>
        <taxon>Teleostei</taxon>
        <taxon>Anguilliformes</taxon>
        <taxon>Anguillidae</taxon>
        <taxon>Anguilla</taxon>
    </lineage>
</organism>
<sequence length="38" mass="4458">MPILMDGQTIKNHFTMFYILSCSHIIRCLEEEAICINE</sequence>
<reference evidence="1" key="2">
    <citation type="journal article" date="2015" name="Fish Shellfish Immunol.">
        <title>Early steps in the European eel (Anguilla anguilla)-Vibrio vulnificus interaction in the gills: Role of the RtxA13 toxin.</title>
        <authorList>
            <person name="Callol A."/>
            <person name="Pajuelo D."/>
            <person name="Ebbesson L."/>
            <person name="Teles M."/>
            <person name="MacKenzie S."/>
            <person name="Amaro C."/>
        </authorList>
    </citation>
    <scope>NUCLEOTIDE SEQUENCE</scope>
</reference>
<accession>A0A0E9SG33</accession>